<dbReference type="AlphaFoldDB" id="A0A9N7V8R2"/>
<reference evidence="1" key="1">
    <citation type="submission" date="2020-03" db="EMBL/GenBank/DDBJ databases">
        <authorList>
            <person name="Weist P."/>
        </authorList>
    </citation>
    <scope>NUCLEOTIDE SEQUENCE</scope>
</reference>
<organism evidence="1 2">
    <name type="scientific">Pleuronectes platessa</name>
    <name type="common">European plaice</name>
    <dbReference type="NCBI Taxonomy" id="8262"/>
    <lineage>
        <taxon>Eukaryota</taxon>
        <taxon>Metazoa</taxon>
        <taxon>Chordata</taxon>
        <taxon>Craniata</taxon>
        <taxon>Vertebrata</taxon>
        <taxon>Euteleostomi</taxon>
        <taxon>Actinopterygii</taxon>
        <taxon>Neopterygii</taxon>
        <taxon>Teleostei</taxon>
        <taxon>Neoteleostei</taxon>
        <taxon>Acanthomorphata</taxon>
        <taxon>Carangaria</taxon>
        <taxon>Pleuronectiformes</taxon>
        <taxon>Pleuronectoidei</taxon>
        <taxon>Pleuronectidae</taxon>
        <taxon>Pleuronectes</taxon>
    </lineage>
</organism>
<name>A0A9N7V8R2_PLEPL</name>
<proteinExistence type="predicted"/>
<accession>A0A9N7V8R2</accession>
<dbReference type="EMBL" id="CADEAL010003301">
    <property type="protein sequence ID" value="CAB1444144.1"/>
    <property type="molecule type" value="Genomic_DNA"/>
</dbReference>
<comment type="caution">
    <text evidence="1">The sequence shown here is derived from an EMBL/GenBank/DDBJ whole genome shotgun (WGS) entry which is preliminary data.</text>
</comment>
<sequence length="213" mass="23335">MESRFPIAFSELVTYIIEKKSASESSAPSVSRLAGLSMLYRQRLEQLGIDSPDVHATRLKDQLLQHIPDLQAEHHGRDILLAFKKDVGSILAEASKYGEAVHLAKAAGMIRCEMQLSNYPTEVSEDDLQMLENFEVVMYDRSSAATGVDEARLNLFAHKQRSYDAIPPTSAALIKHAKRAAYQAGIIWGQATGSPALHSAAVQSKFVPVCGPL</sequence>
<protein>
    <submittedName>
        <fullName evidence="1">Uncharacterized protein</fullName>
    </submittedName>
</protein>
<dbReference type="PANTHER" id="PTHR47018">
    <property type="entry name" value="CXC DOMAIN-CONTAINING PROTEIN-RELATED"/>
    <property type="match status" value="1"/>
</dbReference>
<gene>
    <name evidence="1" type="ORF">PLEPLA_LOCUS31860</name>
</gene>
<dbReference type="PANTHER" id="PTHR47018:SF1">
    <property type="entry name" value="TESMIN_TSO1-LIKE CXC DOMAIN-CONTAINING PROTEIN"/>
    <property type="match status" value="1"/>
</dbReference>
<evidence type="ECO:0000313" key="1">
    <source>
        <dbReference type="EMBL" id="CAB1444144.1"/>
    </source>
</evidence>
<dbReference type="Proteomes" id="UP001153269">
    <property type="component" value="Unassembled WGS sequence"/>
</dbReference>
<keyword evidence="2" id="KW-1185">Reference proteome</keyword>
<evidence type="ECO:0000313" key="2">
    <source>
        <dbReference type="Proteomes" id="UP001153269"/>
    </source>
</evidence>